<sequence length="178" mass="18951">MPLVRSGWAAEAKTLALRTLVARSVPLSPPLLLPACPIVSVPLTSRSLAGGRSWWLKLVSSKVSAPFSWGPAELIWPPLHLVCLSILTGQNHSSNEGVPVRASADAAFKGPNSSLLDRFPKGWCVWMPLVLPPIYGSLSHGNFCRAGGVGGVLYTQTRGQRRSLTSIGSKRSDTAGDQ</sequence>
<dbReference type="RefSeq" id="XP_060419845.1">
    <property type="nucleotide sequence ID" value="XM_060551538.1"/>
</dbReference>
<evidence type="ECO:0000313" key="2">
    <source>
        <dbReference type="Proteomes" id="UP001230504"/>
    </source>
</evidence>
<gene>
    <name evidence="1" type="ORF">LY79DRAFT_211568</name>
</gene>
<proteinExistence type="predicted"/>
<dbReference type="GeneID" id="85435778"/>
<dbReference type="Proteomes" id="UP001230504">
    <property type="component" value="Unassembled WGS sequence"/>
</dbReference>
<protein>
    <submittedName>
        <fullName evidence="1">Uncharacterized protein</fullName>
    </submittedName>
</protein>
<evidence type="ECO:0000313" key="1">
    <source>
        <dbReference type="EMBL" id="KAK1599183.1"/>
    </source>
</evidence>
<keyword evidence="2" id="KW-1185">Reference proteome</keyword>
<organism evidence="1 2">
    <name type="scientific">Colletotrichum navitas</name>
    <dbReference type="NCBI Taxonomy" id="681940"/>
    <lineage>
        <taxon>Eukaryota</taxon>
        <taxon>Fungi</taxon>
        <taxon>Dikarya</taxon>
        <taxon>Ascomycota</taxon>
        <taxon>Pezizomycotina</taxon>
        <taxon>Sordariomycetes</taxon>
        <taxon>Hypocreomycetidae</taxon>
        <taxon>Glomerellales</taxon>
        <taxon>Glomerellaceae</taxon>
        <taxon>Colletotrichum</taxon>
        <taxon>Colletotrichum graminicola species complex</taxon>
    </lineage>
</organism>
<dbReference type="EMBL" id="JAHLJV010000003">
    <property type="protein sequence ID" value="KAK1599183.1"/>
    <property type="molecule type" value="Genomic_DNA"/>
</dbReference>
<reference evidence="1" key="1">
    <citation type="submission" date="2021-06" db="EMBL/GenBank/DDBJ databases">
        <title>Comparative genomics, transcriptomics and evolutionary studies reveal genomic signatures of adaptation to plant cell wall in hemibiotrophic fungi.</title>
        <authorList>
            <consortium name="DOE Joint Genome Institute"/>
            <person name="Baroncelli R."/>
            <person name="Diaz J.F."/>
            <person name="Benocci T."/>
            <person name="Peng M."/>
            <person name="Battaglia E."/>
            <person name="Haridas S."/>
            <person name="Andreopoulos W."/>
            <person name="Labutti K."/>
            <person name="Pangilinan J."/>
            <person name="Floch G.L."/>
            <person name="Makela M.R."/>
            <person name="Henrissat B."/>
            <person name="Grigoriev I.V."/>
            <person name="Crouch J.A."/>
            <person name="De Vries R.P."/>
            <person name="Sukno S.A."/>
            <person name="Thon M.R."/>
        </authorList>
    </citation>
    <scope>NUCLEOTIDE SEQUENCE</scope>
    <source>
        <strain evidence="1">CBS 125086</strain>
    </source>
</reference>
<comment type="caution">
    <text evidence="1">The sequence shown here is derived from an EMBL/GenBank/DDBJ whole genome shotgun (WGS) entry which is preliminary data.</text>
</comment>
<name>A0AAD8QAN1_9PEZI</name>
<dbReference type="AlphaFoldDB" id="A0AAD8QAN1"/>
<accession>A0AAD8QAN1</accession>